<gene>
    <name evidence="2" type="ORF">CANARDRAFT_25117</name>
</gene>
<dbReference type="AlphaFoldDB" id="A0A1E4SUY9"/>
<name>A0A1E4SUY9_9ASCO</name>
<evidence type="ECO:0000313" key="3">
    <source>
        <dbReference type="Proteomes" id="UP000094801"/>
    </source>
</evidence>
<protein>
    <submittedName>
        <fullName evidence="2">Uncharacterized protein</fullName>
    </submittedName>
</protein>
<feature type="region of interest" description="Disordered" evidence="1">
    <location>
        <begin position="745"/>
        <end position="789"/>
    </location>
</feature>
<evidence type="ECO:0000256" key="1">
    <source>
        <dbReference type="SAM" id="MobiDB-lite"/>
    </source>
</evidence>
<reference evidence="3" key="1">
    <citation type="submission" date="2016-04" db="EMBL/GenBank/DDBJ databases">
        <title>Comparative genomics of biotechnologically important yeasts.</title>
        <authorList>
            <consortium name="DOE Joint Genome Institute"/>
            <person name="Riley R."/>
            <person name="Haridas S."/>
            <person name="Wolfe K.H."/>
            <person name="Lopes M.R."/>
            <person name="Hittinger C.T."/>
            <person name="Goker M."/>
            <person name="Salamov A."/>
            <person name="Wisecaver J."/>
            <person name="Long T.M."/>
            <person name="Aerts A.L."/>
            <person name="Barry K."/>
            <person name="Choi C."/>
            <person name="Clum A."/>
            <person name="Coughlan A.Y."/>
            <person name="Deshpande S."/>
            <person name="Douglass A.P."/>
            <person name="Hanson S.J."/>
            <person name="Klenk H.-P."/>
            <person name="Labutti K."/>
            <person name="Lapidus A."/>
            <person name="Lindquist E."/>
            <person name="Lipzen A."/>
            <person name="Meier-Kolthoff J.P."/>
            <person name="Ohm R.A."/>
            <person name="Otillar R.P."/>
            <person name="Pangilinan J."/>
            <person name="Peng Y."/>
            <person name="Rokas A."/>
            <person name="Rosa C.A."/>
            <person name="Scheuner C."/>
            <person name="Sibirny A.A."/>
            <person name="Slot J.C."/>
            <person name="Stielow J.B."/>
            <person name="Sun H."/>
            <person name="Kurtzman C.P."/>
            <person name="Blackwell M."/>
            <person name="Grigoriev I.V."/>
            <person name="Jeffries T.W."/>
        </authorList>
    </citation>
    <scope>NUCLEOTIDE SEQUENCE [LARGE SCALE GENOMIC DNA]</scope>
    <source>
        <strain evidence="3">NRRL YB-2248</strain>
    </source>
</reference>
<dbReference type="OrthoDB" id="3996734at2759"/>
<sequence length="885" mass="101077">MNKSSLIEAISPEIDEQALVKIVSKQKGILLSNSSELQLKLFDVDSVVHLSEFDLIESRLTENENKLLFMEKIKLIFGVDSLISFISKLITVLSFEKFFSIFDITSNIKLYGFYSLNIFKPVEILVKQIRNDLFIIKSFKSFNNMELKREHDFHLPYKEFKRLNLNNGNLVVIKILFKNDQQSIDANIIEPILDKIEMLHLSLENESKLKPFNDLIDKAETNLSYLKFGVNRGTFKKVPTVKSSLDFLKLVSIDNLDFLNDLSTVKSLDVFFDNWELRKNCDIKFQKNLIIDFNINQMSYHLKTLNIFHTYIDSKHLSNLKYFPNLTNSKISYVILANNGFDLSECKMLQELKIHFTNDSLVKSPATNHDNIKWPTNLKKLSITIHNIKNLSQDYSIRLDILQKLSTSGPKSITDLCVDISYDTGGSGPELYNFTKEDISKVSGYLNGLMSDGIEVLKLKGISRYNYKIGKPLIFSSLQLPASLKLLSLNDFILDYSYAKLNNLKKIFLEHSLFDSEFKLPFADEIVIEKCTFKDLNYLPMGCSKILFKMCTFRKVPGYDGDVRNVIIQNSRLMDNSDSGASFGTSNVFGKLDSYNSGNKSSSNRVDANLLESSFSSLNLNPAMIQSSTMRTSSNESILSENDVLKPRSSSLNDLEKINGHSKSNGDGTTSASYFANDYYNQDYKYGTPQMSYDGRNNQFNLSQHQTQYNQNNFGGDQFPRKIINPVLYNDNQHQQQFQNEYLYESHSPVSSSGSSTSSTNMNNYNNGSSYNMMSNTNKDTNEMKYDNTNNYNYNNFNASQVNNIYNTQYQSGQTQYGHDKQQQRQLHQQLQQQHSQFNQPLSVQQQLQQLNLQQQMMMMGLSKQYGSDYTGSSTGAGAGSGGRY</sequence>
<feature type="region of interest" description="Disordered" evidence="1">
    <location>
        <begin position="813"/>
        <end position="835"/>
    </location>
</feature>
<proteinExistence type="predicted"/>
<evidence type="ECO:0000313" key="2">
    <source>
        <dbReference type="EMBL" id="ODV83309.1"/>
    </source>
</evidence>
<accession>A0A1E4SUY9</accession>
<organism evidence="2 3">
    <name type="scientific">[Candida] arabinofermentans NRRL YB-2248</name>
    <dbReference type="NCBI Taxonomy" id="983967"/>
    <lineage>
        <taxon>Eukaryota</taxon>
        <taxon>Fungi</taxon>
        <taxon>Dikarya</taxon>
        <taxon>Ascomycota</taxon>
        <taxon>Saccharomycotina</taxon>
        <taxon>Pichiomycetes</taxon>
        <taxon>Pichiales</taxon>
        <taxon>Pichiaceae</taxon>
        <taxon>Ogataea</taxon>
        <taxon>Ogataea/Candida clade</taxon>
    </lineage>
</organism>
<feature type="compositionally biased region" description="Low complexity" evidence="1">
    <location>
        <begin position="751"/>
        <end position="778"/>
    </location>
</feature>
<dbReference type="Proteomes" id="UP000094801">
    <property type="component" value="Unassembled WGS sequence"/>
</dbReference>
<dbReference type="STRING" id="983967.A0A1E4SUY9"/>
<feature type="compositionally biased region" description="Low complexity" evidence="1">
    <location>
        <begin position="824"/>
        <end position="835"/>
    </location>
</feature>
<keyword evidence="3" id="KW-1185">Reference proteome</keyword>
<dbReference type="EMBL" id="KV453865">
    <property type="protein sequence ID" value="ODV83309.1"/>
    <property type="molecule type" value="Genomic_DNA"/>
</dbReference>